<dbReference type="Proteomes" id="UP001596074">
    <property type="component" value="Unassembled WGS sequence"/>
</dbReference>
<evidence type="ECO:0000313" key="2">
    <source>
        <dbReference type="Proteomes" id="UP001596074"/>
    </source>
</evidence>
<dbReference type="EMBL" id="JBHSON010000011">
    <property type="protein sequence ID" value="MFC5746040.1"/>
    <property type="molecule type" value="Genomic_DNA"/>
</dbReference>
<dbReference type="RefSeq" id="WP_378281657.1">
    <property type="nucleotide sequence ID" value="NZ_JBHSON010000011.1"/>
</dbReference>
<comment type="caution">
    <text evidence="1">The sequence shown here is derived from an EMBL/GenBank/DDBJ whole genome shotgun (WGS) entry which is preliminary data.</text>
</comment>
<accession>A0ABW0ZYN6</accession>
<gene>
    <name evidence="1" type="ORF">ACFPZN_10505</name>
</gene>
<reference evidence="2" key="1">
    <citation type="journal article" date="2019" name="Int. J. Syst. Evol. Microbiol.">
        <title>The Global Catalogue of Microorganisms (GCM) 10K type strain sequencing project: providing services to taxonomists for standard genome sequencing and annotation.</title>
        <authorList>
            <consortium name="The Broad Institute Genomics Platform"/>
            <consortium name="The Broad Institute Genome Sequencing Center for Infectious Disease"/>
            <person name="Wu L."/>
            <person name="Ma J."/>
        </authorList>
    </citation>
    <scope>NUCLEOTIDE SEQUENCE [LARGE SCALE GENOMIC DNA]</scope>
    <source>
        <strain evidence="2">KCTC 42087</strain>
    </source>
</reference>
<protein>
    <submittedName>
        <fullName evidence="1">Uncharacterized protein</fullName>
    </submittedName>
</protein>
<keyword evidence="2" id="KW-1185">Reference proteome</keyword>
<name>A0ABW0ZYN6_9ACTN</name>
<sequence length="205" mass="23231">MSFSVYARKVRDPALPLRRRVSALRSCAQLYRPIGFHATLAYLRAKAGPYERDEAALLRALVLIETSRAAWHAAIRAYDETRREAKLRGHRTPRSPGPFWPAVWYGAPEEAALHAVQYWHRHRLPALLTPEDETAHALARCVERCLASQGVLDAAEQEALRAGKEEMERRQRNRPPDAEYFRTRDLLTLTALLGTATRRHSGGSS</sequence>
<organism evidence="1 2">
    <name type="scientific">Actinomadura rugatobispora</name>
    <dbReference type="NCBI Taxonomy" id="1994"/>
    <lineage>
        <taxon>Bacteria</taxon>
        <taxon>Bacillati</taxon>
        <taxon>Actinomycetota</taxon>
        <taxon>Actinomycetes</taxon>
        <taxon>Streptosporangiales</taxon>
        <taxon>Thermomonosporaceae</taxon>
        <taxon>Actinomadura</taxon>
    </lineage>
</organism>
<evidence type="ECO:0000313" key="1">
    <source>
        <dbReference type="EMBL" id="MFC5746040.1"/>
    </source>
</evidence>
<proteinExistence type="predicted"/>